<evidence type="ECO:0000313" key="5">
    <source>
        <dbReference type="Proteomes" id="UP000642876"/>
    </source>
</evidence>
<dbReference type="GO" id="GO:0005524">
    <property type="term" value="F:ATP binding"/>
    <property type="evidence" value="ECO:0007669"/>
    <property type="project" value="InterPro"/>
</dbReference>
<dbReference type="PANTHER" id="PTHR30448">
    <property type="entry name" value="RNASE ADAPTER PROTEIN RAPZ"/>
    <property type="match status" value="1"/>
</dbReference>
<dbReference type="EMBL" id="CP061032">
    <property type="protein sequence ID" value="QNP89446.1"/>
    <property type="molecule type" value="Genomic_DNA"/>
</dbReference>
<dbReference type="AlphaFoldDB" id="A0A7H0JWN0"/>
<dbReference type="Proteomes" id="UP000642876">
    <property type="component" value="Unassembled WGS sequence"/>
</dbReference>
<dbReference type="PANTHER" id="PTHR30448:SF0">
    <property type="entry name" value="RNASE ADAPTER PROTEIN RAPZ"/>
    <property type="match status" value="1"/>
</dbReference>
<dbReference type="InterPro" id="IPR005337">
    <property type="entry name" value="RapZ-like"/>
</dbReference>
<dbReference type="EMBL" id="JACMYE010000001">
    <property type="protein sequence ID" value="MBC3178140.1"/>
    <property type="molecule type" value="Genomic_DNA"/>
</dbReference>
<dbReference type="RefSeq" id="WP_171192590.1">
    <property type="nucleotide sequence ID" value="NZ_CP061032.1"/>
</dbReference>
<evidence type="ECO:0000259" key="1">
    <source>
        <dbReference type="Pfam" id="PF22740"/>
    </source>
</evidence>
<sequence>MIQFVSYGIKNGPPPAFDVLIDCLDLPDPSPVVLDTPGTTAEVAEVILGANPLVQSWLQVVTALVLERMKTDGSFTVAFACSAGWHRSPFAAEHVAAMLRAAGVEVAVCHRDLEVIG</sequence>
<evidence type="ECO:0000313" key="4">
    <source>
        <dbReference type="Proteomes" id="UP000516235"/>
    </source>
</evidence>
<reference evidence="4 5" key="1">
    <citation type="submission" date="2020-08" db="EMBL/GenBank/DDBJ databases">
        <title>novel species in genus Corynebacterium.</title>
        <authorList>
            <person name="Zhang G."/>
        </authorList>
    </citation>
    <scope>NUCLEOTIDE SEQUENCE [LARGE SCALE GENOMIC DNA]</scope>
    <source>
        <strain evidence="4 5">zg-917</strain>
        <strain evidence="3">Zg-917</strain>
    </source>
</reference>
<evidence type="ECO:0000313" key="2">
    <source>
        <dbReference type="EMBL" id="MBC3178140.1"/>
    </source>
</evidence>
<dbReference type="Proteomes" id="UP000516235">
    <property type="component" value="Chromosome"/>
</dbReference>
<protein>
    <recommendedName>
        <fullName evidence="1">RapZ C-terminal domain-containing protein</fullName>
    </recommendedName>
</protein>
<dbReference type="Pfam" id="PF22740">
    <property type="entry name" value="PapZ_C"/>
    <property type="match status" value="1"/>
</dbReference>
<dbReference type="KEGG" id="cluj:IAU68_06970"/>
<gene>
    <name evidence="2" type="ORF">H7348_02230</name>
    <name evidence="3" type="ORF">IAU68_06970</name>
</gene>
<dbReference type="InterPro" id="IPR053931">
    <property type="entry name" value="RapZ_C"/>
</dbReference>
<evidence type="ECO:0000313" key="3">
    <source>
        <dbReference type="EMBL" id="QNP89446.1"/>
    </source>
</evidence>
<organism evidence="3 4">
    <name type="scientific">Corynebacterium lujinxingii</name>
    <dbReference type="NCBI Taxonomy" id="2763010"/>
    <lineage>
        <taxon>Bacteria</taxon>
        <taxon>Bacillati</taxon>
        <taxon>Actinomycetota</taxon>
        <taxon>Actinomycetes</taxon>
        <taxon>Mycobacteriales</taxon>
        <taxon>Corynebacteriaceae</taxon>
        <taxon>Corynebacterium</taxon>
    </lineage>
</organism>
<keyword evidence="5" id="KW-1185">Reference proteome</keyword>
<name>A0A7H0JWN0_9CORY</name>
<feature type="domain" description="RapZ C-terminal" evidence="1">
    <location>
        <begin position="2"/>
        <end position="114"/>
    </location>
</feature>
<proteinExistence type="predicted"/>
<accession>A0A7H0JWN0</accession>